<reference evidence="1 2" key="2">
    <citation type="journal article" date="2013" name="Plant Cell Physiol.">
        <title>Rice Annotation Project Database (RAP-DB): an integrative and interactive database for rice genomics.</title>
        <authorList>
            <person name="Sakai H."/>
            <person name="Lee S.S."/>
            <person name="Tanaka T."/>
            <person name="Numa H."/>
            <person name="Kim J."/>
            <person name="Kawahara Y."/>
            <person name="Wakimoto H."/>
            <person name="Yang C.C."/>
            <person name="Iwamoto M."/>
            <person name="Abe T."/>
            <person name="Yamada Y."/>
            <person name="Muto A."/>
            <person name="Inokuchi H."/>
            <person name="Ikemura T."/>
            <person name="Matsumoto T."/>
            <person name="Sasaki T."/>
            <person name="Itoh T."/>
        </authorList>
    </citation>
    <scope>NUCLEOTIDE SEQUENCE [LARGE SCALE GENOMIC DNA]</scope>
    <source>
        <strain evidence="2">cv. Nipponbare</strain>
    </source>
</reference>
<accession>A0A0P0V0B5</accession>
<dbReference type="InParanoid" id="A0A0P0V0B5"/>
<evidence type="ECO:0000313" key="2">
    <source>
        <dbReference type="Proteomes" id="UP000059680"/>
    </source>
</evidence>
<reference evidence="1 2" key="3">
    <citation type="journal article" date="2013" name="Rice">
        <title>Improvement of the Oryza sativa Nipponbare reference genome using next generation sequence and optical map data.</title>
        <authorList>
            <person name="Kawahara Y."/>
            <person name="de la Bastide M."/>
            <person name="Hamilton J.P."/>
            <person name="Kanamori H."/>
            <person name="McCombie W.R."/>
            <person name="Ouyang S."/>
            <person name="Schwartz D.C."/>
            <person name="Tanaka T."/>
            <person name="Wu J."/>
            <person name="Zhou S."/>
            <person name="Childs K.L."/>
            <person name="Davidson R.M."/>
            <person name="Lin H."/>
            <person name="Quesada-Ocampo L."/>
            <person name="Vaillancourt B."/>
            <person name="Sakai H."/>
            <person name="Lee S.S."/>
            <person name="Kim J."/>
            <person name="Numa H."/>
            <person name="Itoh T."/>
            <person name="Buell C.R."/>
            <person name="Matsumoto T."/>
        </authorList>
    </citation>
    <scope>NUCLEOTIDE SEQUENCE [LARGE SCALE GENOMIC DNA]</scope>
    <source>
        <strain evidence="2">cv. Nipponbare</strain>
    </source>
</reference>
<sequence length="170" mass="18564">KFSYTRPVRVHDADLEDVGEGGELELAGLGERQGEVAEDGEVDGEADPHLVVDVPVPAGVPGEAHQEVVRHLHRDVQPRGVAGGERPRVGHRPRRHLPPGALQRVAHLADRDGVGVGVAHVHAPREGGAAAAHALERQLGQLRLRLLHPRHLVRHEPLRLVHQLRHCFLP</sequence>
<gene>
    <name evidence="1" type="ordered locus">Os01g0225550</name>
    <name evidence="1" type="ORF">OSNPB_010225550</name>
</gene>
<reference evidence="2" key="1">
    <citation type="journal article" date="2005" name="Nature">
        <title>The map-based sequence of the rice genome.</title>
        <authorList>
            <consortium name="International rice genome sequencing project (IRGSP)"/>
            <person name="Matsumoto T."/>
            <person name="Wu J."/>
            <person name="Kanamori H."/>
            <person name="Katayose Y."/>
            <person name="Fujisawa M."/>
            <person name="Namiki N."/>
            <person name="Mizuno H."/>
            <person name="Yamamoto K."/>
            <person name="Antonio B.A."/>
            <person name="Baba T."/>
            <person name="Sakata K."/>
            <person name="Nagamura Y."/>
            <person name="Aoki H."/>
            <person name="Arikawa K."/>
            <person name="Arita K."/>
            <person name="Bito T."/>
            <person name="Chiden Y."/>
            <person name="Fujitsuka N."/>
            <person name="Fukunaka R."/>
            <person name="Hamada M."/>
            <person name="Harada C."/>
            <person name="Hayashi A."/>
            <person name="Hijishita S."/>
            <person name="Honda M."/>
            <person name="Hosokawa S."/>
            <person name="Ichikawa Y."/>
            <person name="Idonuma A."/>
            <person name="Iijima M."/>
            <person name="Ikeda M."/>
            <person name="Ikeno M."/>
            <person name="Ito K."/>
            <person name="Ito S."/>
            <person name="Ito T."/>
            <person name="Ito Y."/>
            <person name="Ito Y."/>
            <person name="Iwabuchi A."/>
            <person name="Kamiya K."/>
            <person name="Karasawa W."/>
            <person name="Kurita K."/>
            <person name="Katagiri S."/>
            <person name="Kikuta A."/>
            <person name="Kobayashi H."/>
            <person name="Kobayashi N."/>
            <person name="Machita K."/>
            <person name="Maehara T."/>
            <person name="Masukawa M."/>
            <person name="Mizubayashi T."/>
            <person name="Mukai Y."/>
            <person name="Nagasaki H."/>
            <person name="Nagata Y."/>
            <person name="Naito S."/>
            <person name="Nakashima M."/>
            <person name="Nakama Y."/>
            <person name="Nakamichi Y."/>
            <person name="Nakamura M."/>
            <person name="Meguro A."/>
            <person name="Negishi M."/>
            <person name="Ohta I."/>
            <person name="Ohta T."/>
            <person name="Okamoto M."/>
            <person name="Ono N."/>
            <person name="Saji S."/>
            <person name="Sakaguchi M."/>
            <person name="Sakai K."/>
            <person name="Shibata M."/>
            <person name="Shimokawa T."/>
            <person name="Song J."/>
            <person name="Takazaki Y."/>
            <person name="Terasawa K."/>
            <person name="Tsugane M."/>
            <person name="Tsuji K."/>
            <person name="Ueda S."/>
            <person name="Waki K."/>
            <person name="Yamagata H."/>
            <person name="Yamamoto M."/>
            <person name="Yamamoto S."/>
            <person name="Yamane H."/>
            <person name="Yoshiki S."/>
            <person name="Yoshihara R."/>
            <person name="Yukawa K."/>
            <person name="Zhong H."/>
            <person name="Yano M."/>
            <person name="Yuan Q."/>
            <person name="Ouyang S."/>
            <person name="Liu J."/>
            <person name="Jones K.M."/>
            <person name="Gansberger K."/>
            <person name="Moffat K."/>
            <person name="Hill J."/>
            <person name="Bera J."/>
            <person name="Fadrosh D."/>
            <person name="Jin S."/>
            <person name="Johri S."/>
            <person name="Kim M."/>
            <person name="Overton L."/>
            <person name="Reardon M."/>
            <person name="Tsitrin T."/>
            <person name="Vuong H."/>
            <person name="Weaver B."/>
            <person name="Ciecko A."/>
            <person name="Tallon L."/>
            <person name="Jackson J."/>
            <person name="Pai G."/>
            <person name="Aken S.V."/>
            <person name="Utterback T."/>
            <person name="Reidmuller S."/>
            <person name="Feldblyum T."/>
            <person name="Hsiao J."/>
            <person name="Zismann V."/>
            <person name="Iobst S."/>
            <person name="de Vazeille A.R."/>
            <person name="Buell C.R."/>
            <person name="Ying K."/>
            <person name="Li Y."/>
            <person name="Lu T."/>
            <person name="Huang Y."/>
            <person name="Zhao Q."/>
            <person name="Feng Q."/>
            <person name="Zhang L."/>
            <person name="Zhu J."/>
            <person name="Weng Q."/>
            <person name="Mu J."/>
            <person name="Lu Y."/>
            <person name="Fan D."/>
            <person name="Liu Y."/>
            <person name="Guan J."/>
            <person name="Zhang Y."/>
            <person name="Yu S."/>
            <person name="Liu X."/>
            <person name="Zhang Y."/>
            <person name="Hong G."/>
            <person name="Han B."/>
            <person name="Choisne N."/>
            <person name="Demange N."/>
            <person name="Orjeda G."/>
            <person name="Samain S."/>
            <person name="Cattolico L."/>
            <person name="Pelletier E."/>
            <person name="Couloux A."/>
            <person name="Segurens B."/>
            <person name="Wincker P."/>
            <person name="D'Hont A."/>
            <person name="Scarpelli C."/>
            <person name="Weissenbach J."/>
            <person name="Salanoubat M."/>
            <person name="Quetier F."/>
            <person name="Yu Y."/>
            <person name="Kim H.R."/>
            <person name="Rambo T."/>
            <person name="Currie J."/>
            <person name="Collura K."/>
            <person name="Luo M."/>
            <person name="Yang T."/>
            <person name="Ammiraju J.S.S."/>
            <person name="Engler F."/>
            <person name="Soderlund C."/>
            <person name="Wing R.A."/>
            <person name="Palmer L.E."/>
            <person name="de la Bastide M."/>
            <person name="Spiegel L."/>
            <person name="Nascimento L."/>
            <person name="Zutavern T."/>
            <person name="O'Shaughnessy A."/>
            <person name="Dike S."/>
            <person name="Dedhia N."/>
            <person name="Preston R."/>
            <person name="Balija V."/>
            <person name="McCombie W.R."/>
            <person name="Chow T."/>
            <person name="Chen H."/>
            <person name="Chung M."/>
            <person name="Chen C."/>
            <person name="Shaw J."/>
            <person name="Wu H."/>
            <person name="Hsiao K."/>
            <person name="Chao Y."/>
            <person name="Chu M."/>
            <person name="Cheng C."/>
            <person name="Hour A."/>
            <person name="Lee P."/>
            <person name="Lin S."/>
            <person name="Lin Y."/>
            <person name="Liou J."/>
            <person name="Liu S."/>
            <person name="Hsing Y."/>
            <person name="Raghuvanshi S."/>
            <person name="Mohanty A."/>
            <person name="Bharti A.K."/>
            <person name="Gaur A."/>
            <person name="Gupta V."/>
            <person name="Kumar D."/>
            <person name="Ravi V."/>
            <person name="Vij S."/>
            <person name="Kapur A."/>
            <person name="Khurana P."/>
            <person name="Khurana P."/>
            <person name="Khurana J.P."/>
            <person name="Tyagi A.K."/>
            <person name="Gaikwad K."/>
            <person name="Singh A."/>
            <person name="Dalal V."/>
            <person name="Srivastava S."/>
            <person name="Dixit A."/>
            <person name="Pal A.K."/>
            <person name="Ghazi I.A."/>
            <person name="Yadav M."/>
            <person name="Pandit A."/>
            <person name="Bhargava A."/>
            <person name="Sureshbabu K."/>
            <person name="Batra K."/>
            <person name="Sharma T.R."/>
            <person name="Mohapatra T."/>
            <person name="Singh N.K."/>
            <person name="Messing J."/>
            <person name="Nelson A.B."/>
            <person name="Fuks G."/>
            <person name="Kavchok S."/>
            <person name="Keizer G."/>
            <person name="Linton E."/>
            <person name="Llaca V."/>
            <person name="Song R."/>
            <person name="Tanyolac B."/>
            <person name="Young S."/>
            <person name="Ho-Il K."/>
            <person name="Hahn J.H."/>
            <person name="Sangsakoo G."/>
            <person name="Vanavichit A."/>
            <person name="de Mattos Luiz.A.T."/>
            <person name="Zimmer P.D."/>
            <person name="Malone G."/>
            <person name="Dellagostin O."/>
            <person name="de Oliveira A.C."/>
            <person name="Bevan M."/>
            <person name="Bancroft I."/>
            <person name="Minx P."/>
            <person name="Cordum H."/>
            <person name="Wilson R."/>
            <person name="Cheng Z."/>
            <person name="Jin W."/>
            <person name="Jiang J."/>
            <person name="Leong S.A."/>
            <person name="Iwama H."/>
            <person name="Gojobori T."/>
            <person name="Itoh T."/>
            <person name="Niimura Y."/>
            <person name="Fujii Y."/>
            <person name="Habara T."/>
            <person name="Sakai H."/>
            <person name="Sato Y."/>
            <person name="Wilson G."/>
            <person name="Kumar K."/>
            <person name="McCouch S."/>
            <person name="Juretic N."/>
            <person name="Hoen D."/>
            <person name="Wright S."/>
            <person name="Bruskiewich R."/>
            <person name="Bureau T."/>
            <person name="Miyao A."/>
            <person name="Hirochika H."/>
            <person name="Nishikawa T."/>
            <person name="Kadowaki K."/>
            <person name="Sugiura M."/>
            <person name="Burr B."/>
            <person name="Sasaki T."/>
        </authorList>
    </citation>
    <scope>NUCLEOTIDE SEQUENCE [LARGE SCALE GENOMIC DNA]</scope>
    <source>
        <strain evidence="2">cv. Nipponbare</strain>
    </source>
</reference>
<feature type="non-terminal residue" evidence="1">
    <location>
        <position position="1"/>
    </location>
</feature>
<protein>
    <submittedName>
        <fullName evidence="1">Os01g0225550 protein</fullName>
    </submittedName>
</protein>
<evidence type="ECO:0000313" key="1">
    <source>
        <dbReference type="EMBL" id="BAS71112.1"/>
    </source>
</evidence>
<dbReference type="AlphaFoldDB" id="A0A0P0V0B5"/>
<dbReference type="Gramene" id="Os01t0225550-01">
    <property type="protein sequence ID" value="Os01t0225550-01"/>
    <property type="gene ID" value="Os01g0225550"/>
</dbReference>
<organism evidence="1 2">
    <name type="scientific">Oryza sativa subsp. japonica</name>
    <name type="common">Rice</name>
    <dbReference type="NCBI Taxonomy" id="39947"/>
    <lineage>
        <taxon>Eukaryota</taxon>
        <taxon>Viridiplantae</taxon>
        <taxon>Streptophyta</taxon>
        <taxon>Embryophyta</taxon>
        <taxon>Tracheophyta</taxon>
        <taxon>Spermatophyta</taxon>
        <taxon>Magnoliopsida</taxon>
        <taxon>Liliopsida</taxon>
        <taxon>Poales</taxon>
        <taxon>Poaceae</taxon>
        <taxon>BOP clade</taxon>
        <taxon>Oryzoideae</taxon>
        <taxon>Oryzeae</taxon>
        <taxon>Oryzinae</taxon>
        <taxon>Oryza</taxon>
        <taxon>Oryza sativa</taxon>
    </lineage>
</organism>
<dbReference type="Proteomes" id="UP000059680">
    <property type="component" value="Chromosome 1"/>
</dbReference>
<keyword evidence="2" id="KW-1185">Reference proteome</keyword>
<dbReference type="EMBL" id="AP014957">
    <property type="protein sequence ID" value="BAS71112.1"/>
    <property type="molecule type" value="Genomic_DNA"/>
</dbReference>
<dbReference type="PaxDb" id="39947-A0A0P0V0B5"/>
<proteinExistence type="predicted"/>
<name>A0A0P0V0B5_ORYSJ</name>